<dbReference type="Gene3D" id="3.60.15.10">
    <property type="entry name" value="Ribonuclease Z/Hydroxyacylglutathione hydrolase-like"/>
    <property type="match status" value="1"/>
</dbReference>
<dbReference type="Pfam" id="PF00753">
    <property type="entry name" value="Lactamase_B"/>
    <property type="match status" value="1"/>
</dbReference>
<dbReference type="AlphaFoldDB" id="A0A975WAS2"/>
<dbReference type="GO" id="GO:0070813">
    <property type="term" value="P:hydrogen sulfide metabolic process"/>
    <property type="evidence" value="ECO:0007669"/>
    <property type="project" value="TreeGrafter"/>
</dbReference>
<evidence type="ECO:0000313" key="4">
    <source>
        <dbReference type="Proteomes" id="UP000182932"/>
    </source>
</evidence>
<gene>
    <name evidence="3" type="ORF">SAMN04487940_10874</name>
</gene>
<dbReference type="GO" id="GO:0046872">
    <property type="term" value="F:metal ion binding"/>
    <property type="evidence" value="ECO:0007669"/>
    <property type="project" value="UniProtKB-KW"/>
</dbReference>
<dbReference type="SMART" id="SM00849">
    <property type="entry name" value="Lactamase_B"/>
    <property type="match status" value="1"/>
</dbReference>
<dbReference type="EMBL" id="FNYY01000008">
    <property type="protein sequence ID" value="SEJ63745.1"/>
    <property type="molecule type" value="Genomic_DNA"/>
</dbReference>
<accession>A0A975WAS2</accession>
<evidence type="ECO:0000256" key="1">
    <source>
        <dbReference type="ARBA" id="ARBA00022723"/>
    </source>
</evidence>
<proteinExistence type="predicted"/>
<organism evidence="3 4">
    <name type="scientific">Marinovum algicola</name>
    <dbReference type="NCBI Taxonomy" id="42444"/>
    <lineage>
        <taxon>Bacteria</taxon>
        <taxon>Pseudomonadati</taxon>
        <taxon>Pseudomonadota</taxon>
        <taxon>Alphaproteobacteria</taxon>
        <taxon>Rhodobacterales</taxon>
        <taxon>Roseobacteraceae</taxon>
        <taxon>Marinovum</taxon>
    </lineage>
</organism>
<dbReference type="InterPro" id="IPR001279">
    <property type="entry name" value="Metallo-B-lactamas"/>
</dbReference>
<protein>
    <submittedName>
        <fullName evidence="3">Glyoxylase, beta-lactamase superfamily II</fullName>
    </submittedName>
</protein>
<evidence type="ECO:0000259" key="2">
    <source>
        <dbReference type="SMART" id="SM00849"/>
    </source>
</evidence>
<dbReference type="CDD" id="cd07724">
    <property type="entry name" value="POD-like_MBL-fold"/>
    <property type="match status" value="1"/>
</dbReference>
<name>A0A975WAS2_9RHOB</name>
<reference evidence="3 4" key="1">
    <citation type="submission" date="2016-10" db="EMBL/GenBank/DDBJ databases">
        <authorList>
            <person name="Varghese N."/>
            <person name="Submissions S."/>
        </authorList>
    </citation>
    <scope>NUCLEOTIDE SEQUENCE [LARGE SCALE GENOMIC DNA]</scope>
    <source>
        <strain evidence="3 4">FF3</strain>
    </source>
</reference>
<keyword evidence="4" id="KW-1185">Reference proteome</keyword>
<keyword evidence="1" id="KW-0479">Metal-binding</keyword>
<evidence type="ECO:0000313" key="3">
    <source>
        <dbReference type="EMBL" id="SEJ63745.1"/>
    </source>
</evidence>
<dbReference type="InterPro" id="IPR044528">
    <property type="entry name" value="POD-like_MBL-fold"/>
</dbReference>
<dbReference type="SUPFAM" id="SSF56281">
    <property type="entry name" value="Metallo-hydrolase/oxidoreductase"/>
    <property type="match status" value="1"/>
</dbReference>
<dbReference type="PANTHER" id="PTHR43084:SF1">
    <property type="entry name" value="PERSULFIDE DIOXYGENASE ETHE1, MITOCHONDRIAL"/>
    <property type="match status" value="1"/>
</dbReference>
<sequence length="299" mass="32933">MTFQHKISASRGKGSPEVIGFREPDTGSCQYICVDPATGAAAAIDIVQEFDPANASTRFDSAEWVLAQVKERGLALDWVLDTHPHADHFMASHWLGNRTGGTTAIGDKVHDVADIWAELYNLRDAFHPERDFGRLFADGERFKLGELEGRVLLSTGHTAGSVSYVIGDAIFAHDTFMQPDAGTARCDFPGGSASDLYDTLMRLLDHPDDHRIFIGHDYGTDTRDDPAWESTVREQRDSNIHIGGGVSKAAFIETREARDATLDLPDRMLHALQVNLRGGRLPKAEDDGNAYFKIPANRL</sequence>
<feature type="domain" description="Metallo-beta-lactamase" evidence="2">
    <location>
        <begin position="26"/>
        <end position="216"/>
    </location>
</feature>
<dbReference type="InterPro" id="IPR051682">
    <property type="entry name" value="Mito_Persulfide_Diox"/>
</dbReference>
<dbReference type="GeneID" id="80818744"/>
<dbReference type="PANTHER" id="PTHR43084">
    <property type="entry name" value="PERSULFIDE DIOXYGENASE ETHE1"/>
    <property type="match status" value="1"/>
</dbReference>
<dbReference type="GO" id="GO:0050313">
    <property type="term" value="F:sulfur dioxygenase activity"/>
    <property type="evidence" value="ECO:0007669"/>
    <property type="project" value="InterPro"/>
</dbReference>
<dbReference type="InterPro" id="IPR036866">
    <property type="entry name" value="RibonucZ/Hydroxyglut_hydro"/>
</dbReference>
<dbReference type="GO" id="GO:0006749">
    <property type="term" value="P:glutathione metabolic process"/>
    <property type="evidence" value="ECO:0007669"/>
    <property type="project" value="InterPro"/>
</dbReference>
<comment type="caution">
    <text evidence="3">The sequence shown here is derived from an EMBL/GenBank/DDBJ whole genome shotgun (WGS) entry which is preliminary data.</text>
</comment>
<dbReference type="Proteomes" id="UP000182932">
    <property type="component" value="Unassembled WGS sequence"/>
</dbReference>
<dbReference type="RefSeq" id="WP_074836916.1">
    <property type="nucleotide sequence ID" value="NZ_CATLQZ010000006.1"/>
</dbReference>